<dbReference type="EMBL" id="CZBL01000033">
    <property type="protein sequence ID" value="CUQ55301.1"/>
    <property type="molecule type" value="Genomic_DNA"/>
</dbReference>
<dbReference type="AlphaFoldDB" id="A0A174XBD1"/>
<accession>A0A174XBD1</accession>
<name>A0A174XBD1_9BACE</name>
<evidence type="ECO:0000313" key="2">
    <source>
        <dbReference type="Proteomes" id="UP000095725"/>
    </source>
</evidence>
<protein>
    <submittedName>
        <fullName evidence="1">Uncharacterized protein</fullName>
    </submittedName>
</protein>
<organism evidence="1 2">
    <name type="scientific">Bacteroides caccae</name>
    <dbReference type="NCBI Taxonomy" id="47678"/>
    <lineage>
        <taxon>Bacteria</taxon>
        <taxon>Pseudomonadati</taxon>
        <taxon>Bacteroidota</taxon>
        <taxon>Bacteroidia</taxon>
        <taxon>Bacteroidales</taxon>
        <taxon>Bacteroidaceae</taxon>
        <taxon>Bacteroides</taxon>
    </lineage>
</organism>
<gene>
    <name evidence="1" type="ORF">ERS852558_04496</name>
</gene>
<proteinExistence type="predicted"/>
<evidence type="ECO:0000313" key="1">
    <source>
        <dbReference type="EMBL" id="CUQ55301.1"/>
    </source>
</evidence>
<dbReference type="Proteomes" id="UP000095725">
    <property type="component" value="Unassembled WGS sequence"/>
</dbReference>
<sequence>MDKGVKIEKSGNFELISEAWQPDKGDVIKLMKRADGKFIEIGRENASSDALQFAPDETAPSLLDGEVFVTGENTKATAITNFTDAEAGVVYTIYGSGSEYASTIATGGNFVLTEAMTLSEGKFIKLAKAADGKFYEVARG</sequence>
<reference evidence="1 2" key="1">
    <citation type="submission" date="2015-09" db="EMBL/GenBank/DDBJ databases">
        <authorList>
            <consortium name="Pathogen Informatics"/>
        </authorList>
    </citation>
    <scope>NUCLEOTIDE SEQUENCE [LARGE SCALE GENOMIC DNA]</scope>
    <source>
        <strain evidence="1 2">2789STDY5834946</strain>
    </source>
</reference>